<dbReference type="RefSeq" id="WP_044625056.1">
    <property type="nucleotide sequence ID" value="NZ_JTDV01000001.1"/>
</dbReference>
<dbReference type="Gene3D" id="1.25.40.10">
    <property type="entry name" value="Tetratricopeptide repeat domain"/>
    <property type="match status" value="1"/>
</dbReference>
<evidence type="ECO:0008006" key="3">
    <source>
        <dbReference type="Google" id="ProtNLM"/>
    </source>
</evidence>
<evidence type="ECO:0000313" key="2">
    <source>
        <dbReference type="Proteomes" id="UP000032361"/>
    </source>
</evidence>
<dbReference type="PATRIC" id="fig|1382798.3.peg.516"/>
<gene>
    <name evidence="1" type="ORF">PK35_02545</name>
</gene>
<name>A0A0D7W6C0_9FLAO</name>
<comment type="caution">
    <text evidence="1">The sequence shown here is derived from an EMBL/GenBank/DDBJ whole genome shotgun (WGS) entry which is preliminary data.</text>
</comment>
<dbReference type="STRING" id="1382798.PK35_02545"/>
<dbReference type="AlphaFoldDB" id="A0A0D7W6C0"/>
<organism evidence="1 2">
    <name type="scientific">Neotamlana nanhaiensis</name>
    <dbReference type="NCBI Taxonomy" id="1382798"/>
    <lineage>
        <taxon>Bacteria</taxon>
        <taxon>Pseudomonadati</taxon>
        <taxon>Bacteroidota</taxon>
        <taxon>Flavobacteriia</taxon>
        <taxon>Flavobacteriales</taxon>
        <taxon>Flavobacteriaceae</taxon>
        <taxon>Neotamlana</taxon>
    </lineage>
</organism>
<evidence type="ECO:0000313" key="1">
    <source>
        <dbReference type="EMBL" id="KJD34670.1"/>
    </source>
</evidence>
<accession>A0A0D7W6C0</accession>
<proteinExistence type="predicted"/>
<sequence length="118" mass="14047">MADSINYVKESYQLRMNWARHKFIKGDYDGVHAMYLEMLAKYSHLKEKKNSGIINCKLALTARIRGEYMSAFRFVQEAKKNFALSEDKSLRYDYMANKELIDIYIDLKNYQRSIENLQ</sequence>
<dbReference type="Proteomes" id="UP000032361">
    <property type="component" value="Unassembled WGS sequence"/>
</dbReference>
<reference evidence="1 2" key="1">
    <citation type="journal article" date="2015" name="Antonie Van Leeuwenhoek">
        <title>Tamlana nanhaiensis sp. nov., isolated from surface seawater collected from the South China Sea.</title>
        <authorList>
            <person name="Liu X."/>
            <person name="Lai Q."/>
            <person name="Du Y."/>
            <person name="Li G."/>
            <person name="Sun F."/>
            <person name="Shao Z."/>
        </authorList>
    </citation>
    <scope>NUCLEOTIDE SEQUENCE [LARGE SCALE GENOMIC DNA]</scope>
    <source>
        <strain evidence="1 2">FHC16</strain>
    </source>
</reference>
<protein>
    <recommendedName>
        <fullName evidence="3">Tetratricopeptide repeat protein</fullName>
    </recommendedName>
</protein>
<dbReference type="EMBL" id="JTDV01000001">
    <property type="protein sequence ID" value="KJD34670.1"/>
    <property type="molecule type" value="Genomic_DNA"/>
</dbReference>
<keyword evidence="2" id="KW-1185">Reference proteome</keyword>
<dbReference type="InterPro" id="IPR011990">
    <property type="entry name" value="TPR-like_helical_dom_sf"/>
</dbReference>